<feature type="transmembrane region" description="Helical" evidence="18">
    <location>
        <begin position="158"/>
        <end position="175"/>
    </location>
</feature>
<organism evidence="20">
    <name type="scientific">Menopon gallinae</name>
    <name type="common">poultry shaft louse</name>
    <dbReference type="NCBI Taxonomy" id="328185"/>
    <lineage>
        <taxon>Eukaryota</taxon>
        <taxon>Metazoa</taxon>
        <taxon>Ecdysozoa</taxon>
        <taxon>Arthropoda</taxon>
        <taxon>Hexapoda</taxon>
        <taxon>Insecta</taxon>
        <taxon>Pterygota</taxon>
        <taxon>Neoptera</taxon>
        <taxon>Paraneoptera</taxon>
        <taxon>Psocodea</taxon>
        <taxon>Troctomorpha</taxon>
        <taxon>Phthiraptera</taxon>
        <taxon>Amblycera</taxon>
        <taxon>Menoponidae</taxon>
        <taxon>Menopon</taxon>
    </lineage>
</organism>
<feature type="transmembrane region" description="Helical" evidence="18">
    <location>
        <begin position="49"/>
        <end position="70"/>
    </location>
</feature>
<evidence type="ECO:0000256" key="1">
    <source>
        <dbReference type="ARBA" id="ARBA00004141"/>
    </source>
</evidence>
<dbReference type="InterPro" id="IPR017452">
    <property type="entry name" value="GPCR_Rhodpsn_7TM"/>
</dbReference>
<evidence type="ECO:0000256" key="7">
    <source>
        <dbReference type="ARBA" id="ARBA00022989"/>
    </source>
</evidence>
<evidence type="ECO:0000256" key="15">
    <source>
        <dbReference type="ARBA" id="ARBA00023305"/>
    </source>
</evidence>
<dbReference type="PANTHER" id="PTHR24240">
    <property type="entry name" value="OPSIN"/>
    <property type="match status" value="1"/>
</dbReference>
<keyword evidence="4" id="KW-0716">Sensory transduction</keyword>
<feature type="compositionally biased region" description="Polar residues" evidence="17">
    <location>
        <begin position="355"/>
        <end position="373"/>
    </location>
</feature>
<evidence type="ECO:0000256" key="10">
    <source>
        <dbReference type="ARBA" id="ARBA00023136"/>
    </source>
</evidence>
<feature type="transmembrane region" description="Helical" evidence="18">
    <location>
        <begin position="268"/>
        <end position="295"/>
    </location>
</feature>
<keyword evidence="12 16" id="KW-0675">Receptor</keyword>
<dbReference type="PROSITE" id="PS00237">
    <property type="entry name" value="G_PROTEIN_RECEP_F1_1"/>
    <property type="match status" value="1"/>
</dbReference>
<dbReference type="SUPFAM" id="SSF81321">
    <property type="entry name" value="Family A G protein-coupled receptor-like"/>
    <property type="match status" value="1"/>
</dbReference>
<protein>
    <recommendedName>
        <fullName evidence="19">G-protein coupled receptors family 1 profile domain-containing protein</fullName>
    </recommendedName>
</protein>
<feature type="transmembrane region" description="Helical" evidence="18">
    <location>
        <begin position="82"/>
        <end position="105"/>
    </location>
</feature>
<reference evidence="20" key="1">
    <citation type="journal article" date="2024" name="Gigascience">
        <title>Chromosome-level genome of the poultry shaft louse Menopon gallinae provides insight into the host-switching and adaptive evolution of parasitic lice.</title>
        <authorList>
            <person name="Xu Y."/>
            <person name="Ma L."/>
            <person name="Liu S."/>
            <person name="Liang Y."/>
            <person name="Liu Q."/>
            <person name="He Z."/>
            <person name="Tian L."/>
            <person name="Duan Y."/>
            <person name="Cai W."/>
            <person name="Li H."/>
            <person name="Song F."/>
        </authorList>
    </citation>
    <scope>NUCLEOTIDE SEQUENCE</scope>
    <source>
        <strain evidence="20">Cailab_2023a</strain>
    </source>
</reference>
<evidence type="ECO:0000313" key="20">
    <source>
        <dbReference type="EMBL" id="KAL0270437.1"/>
    </source>
</evidence>
<evidence type="ECO:0000256" key="4">
    <source>
        <dbReference type="ARBA" id="ARBA00022606"/>
    </source>
</evidence>
<keyword evidence="5 16" id="KW-0812">Transmembrane</keyword>
<dbReference type="GO" id="GO:0009881">
    <property type="term" value="F:photoreceptor activity"/>
    <property type="evidence" value="ECO:0007669"/>
    <property type="project" value="UniProtKB-KW"/>
</dbReference>
<comment type="subcellular location">
    <subcellularLocation>
        <location evidence="1">Membrane</location>
        <topology evidence="1">Multi-pass membrane protein</topology>
    </subcellularLocation>
</comment>
<dbReference type="InterPro" id="IPR001760">
    <property type="entry name" value="Opsin"/>
</dbReference>
<sequence length="373" mass="41496">MELTRRNSCRSSPARSLTWNVAPEDYPHIPQHWFAFPAPDDFDNYLLGFLYFIFFVVSCLGNGLVIWIFSSAKNLRTPSNMFVVNLAIFDFIMMAKTPIMIYNSMHSGFAAGHTWCQVFAAMGTISGIGASATNACIAYDRYATIANPLERKMGKTRATIMCLLVWAYAVPWAVLPLTETWGRFVPEGYLTTCTFDYLSDDIVNKYFVATLFVFSYVLPVSLIIYFYSRIVGHVVAHERTLREQAKKMNVESLRSNSRQKNEAAEIRIAKAAVTICSLFVASWTPYAVVALIGSFGNKNLITPGVSMIPACACKAVACIDPYVYAIAHPRYRTELQKRIPSLSGCLKENDEGGDASSQVTGNTENCTSNPQSN</sequence>
<dbReference type="InterPro" id="IPR000276">
    <property type="entry name" value="GPCR_Rhodpsn"/>
</dbReference>
<keyword evidence="7 18" id="KW-1133">Transmembrane helix</keyword>
<keyword evidence="8" id="KW-0157">Chromophore</keyword>
<keyword evidence="14 16" id="KW-0807">Transducer</keyword>
<feature type="transmembrane region" description="Helical" evidence="18">
    <location>
        <begin position="307"/>
        <end position="327"/>
    </location>
</feature>
<comment type="similarity">
    <text evidence="2 16">Belongs to the G-protein coupled receptor 1 family.</text>
</comment>
<dbReference type="GO" id="GO:0007601">
    <property type="term" value="P:visual perception"/>
    <property type="evidence" value="ECO:0007669"/>
    <property type="project" value="UniProtKB-KW"/>
</dbReference>
<feature type="transmembrane region" description="Helical" evidence="18">
    <location>
        <begin position="206"/>
        <end position="227"/>
    </location>
</feature>
<dbReference type="CDD" id="cd15079">
    <property type="entry name" value="7tmA_photoreceptors_insect"/>
    <property type="match status" value="1"/>
</dbReference>
<evidence type="ECO:0000256" key="14">
    <source>
        <dbReference type="ARBA" id="ARBA00023224"/>
    </source>
</evidence>
<keyword evidence="6" id="KW-0681">Retinal protein</keyword>
<keyword evidence="11" id="KW-1015">Disulfide bond</keyword>
<evidence type="ECO:0000256" key="11">
    <source>
        <dbReference type="ARBA" id="ARBA00023157"/>
    </source>
</evidence>
<feature type="domain" description="G-protein coupled receptors family 1 profile" evidence="19">
    <location>
        <begin position="61"/>
        <end position="324"/>
    </location>
</feature>
<proteinExistence type="inferred from homology"/>
<keyword evidence="15" id="KW-0844">Vision</keyword>
<evidence type="ECO:0000256" key="5">
    <source>
        <dbReference type="ARBA" id="ARBA00022692"/>
    </source>
</evidence>
<dbReference type="AlphaFoldDB" id="A0AAW2HKZ9"/>
<evidence type="ECO:0000256" key="3">
    <source>
        <dbReference type="ARBA" id="ARBA00022543"/>
    </source>
</evidence>
<dbReference type="GO" id="GO:0016020">
    <property type="term" value="C:membrane"/>
    <property type="evidence" value="ECO:0007669"/>
    <property type="project" value="UniProtKB-SubCell"/>
</dbReference>
<evidence type="ECO:0000256" key="8">
    <source>
        <dbReference type="ARBA" id="ARBA00022991"/>
    </source>
</evidence>
<keyword evidence="3" id="KW-0600">Photoreceptor protein</keyword>
<dbReference type="GO" id="GO:0004930">
    <property type="term" value="F:G protein-coupled receptor activity"/>
    <property type="evidence" value="ECO:0007669"/>
    <property type="project" value="UniProtKB-KW"/>
</dbReference>
<dbReference type="InterPro" id="IPR050125">
    <property type="entry name" value="GPCR_opsins"/>
</dbReference>
<keyword evidence="10 18" id="KW-0472">Membrane</keyword>
<dbReference type="SMART" id="SM01381">
    <property type="entry name" value="7TM_GPCR_Srsx"/>
    <property type="match status" value="1"/>
</dbReference>
<dbReference type="PRINTS" id="PR00577">
    <property type="entry name" value="OPSINRH3RH4"/>
</dbReference>
<name>A0AAW2HKZ9_9NEOP</name>
<gene>
    <name evidence="20" type="ORF">PYX00_007847</name>
</gene>
<evidence type="ECO:0000256" key="12">
    <source>
        <dbReference type="ARBA" id="ARBA00023170"/>
    </source>
</evidence>
<dbReference type="PROSITE" id="PS00238">
    <property type="entry name" value="OPSIN"/>
    <property type="match status" value="1"/>
</dbReference>
<evidence type="ECO:0000256" key="6">
    <source>
        <dbReference type="ARBA" id="ARBA00022925"/>
    </source>
</evidence>
<dbReference type="GO" id="GO:0007602">
    <property type="term" value="P:phototransduction"/>
    <property type="evidence" value="ECO:0007669"/>
    <property type="project" value="UniProtKB-KW"/>
</dbReference>
<evidence type="ECO:0000256" key="9">
    <source>
        <dbReference type="ARBA" id="ARBA00023040"/>
    </source>
</evidence>
<evidence type="ECO:0000256" key="17">
    <source>
        <dbReference type="SAM" id="MobiDB-lite"/>
    </source>
</evidence>
<dbReference type="FunFam" id="1.20.1070.10:FF:000044">
    <property type="entry name" value="Opsin, ultraviolet-sensitive"/>
    <property type="match status" value="1"/>
</dbReference>
<evidence type="ECO:0000256" key="18">
    <source>
        <dbReference type="SAM" id="Phobius"/>
    </source>
</evidence>
<dbReference type="PRINTS" id="PR00237">
    <property type="entry name" value="GPCRRHODOPSN"/>
</dbReference>
<evidence type="ECO:0000256" key="2">
    <source>
        <dbReference type="ARBA" id="ARBA00010663"/>
    </source>
</evidence>
<dbReference type="EMBL" id="JARGDH010000004">
    <property type="protein sequence ID" value="KAL0270437.1"/>
    <property type="molecule type" value="Genomic_DNA"/>
</dbReference>
<feature type="transmembrane region" description="Helical" evidence="18">
    <location>
        <begin position="117"/>
        <end position="137"/>
    </location>
</feature>
<evidence type="ECO:0000256" key="16">
    <source>
        <dbReference type="RuleBase" id="RU000688"/>
    </source>
</evidence>
<evidence type="ECO:0000256" key="13">
    <source>
        <dbReference type="ARBA" id="ARBA00023180"/>
    </source>
</evidence>
<accession>A0AAW2HKZ9</accession>
<dbReference type="InterPro" id="IPR027430">
    <property type="entry name" value="Retinal_BS"/>
</dbReference>
<dbReference type="Pfam" id="PF00001">
    <property type="entry name" value="7tm_1"/>
    <property type="match status" value="1"/>
</dbReference>
<dbReference type="Gene3D" id="1.20.1070.10">
    <property type="entry name" value="Rhodopsin 7-helix transmembrane proteins"/>
    <property type="match status" value="1"/>
</dbReference>
<dbReference type="PROSITE" id="PS50262">
    <property type="entry name" value="G_PROTEIN_RECEP_F1_2"/>
    <property type="match status" value="1"/>
</dbReference>
<evidence type="ECO:0000259" key="19">
    <source>
        <dbReference type="PROSITE" id="PS50262"/>
    </source>
</evidence>
<feature type="region of interest" description="Disordered" evidence="17">
    <location>
        <begin position="348"/>
        <end position="373"/>
    </location>
</feature>
<comment type="caution">
    <text evidence="20">The sequence shown here is derived from an EMBL/GenBank/DDBJ whole genome shotgun (WGS) entry which is preliminary data.</text>
</comment>
<keyword evidence="13" id="KW-0325">Glycoprotein</keyword>
<keyword evidence="9 16" id="KW-0297">G-protein coupled receptor</keyword>